<evidence type="ECO:0000256" key="4">
    <source>
        <dbReference type="ARBA" id="ARBA00025742"/>
    </source>
</evidence>
<dbReference type="RefSeq" id="WP_094473262.1">
    <property type="nucleotide sequence ID" value="NZ_NOXT01000098.1"/>
</dbReference>
<keyword evidence="2" id="KW-0378">Hydrolase</keyword>
<dbReference type="InterPro" id="IPR042281">
    <property type="entry name" value="GpdQ_beta-strand"/>
</dbReference>
<evidence type="ECO:0000313" key="7">
    <source>
        <dbReference type="Proteomes" id="UP000216991"/>
    </source>
</evidence>
<dbReference type="GO" id="GO:0045893">
    <property type="term" value="P:positive regulation of DNA-templated transcription"/>
    <property type="evidence" value="ECO:0007669"/>
    <property type="project" value="InterPro"/>
</dbReference>
<evidence type="ECO:0000256" key="3">
    <source>
        <dbReference type="ARBA" id="ARBA00023004"/>
    </source>
</evidence>
<comment type="similarity">
    <text evidence="4">Belongs to the cyclic nucleotide phosphodiesterase class-III family.</text>
</comment>
<evidence type="ECO:0000256" key="2">
    <source>
        <dbReference type="ARBA" id="ARBA00022801"/>
    </source>
</evidence>
<accession>A0A255YQA3</accession>
<gene>
    <name evidence="6" type="ORF">CHU93_06290</name>
</gene>
<evidence type="ECO:0000256" key="1">
    <source>
        <dbReference type="ARBA" id="ARBA00022723"/>
    </source>
</evidence>
<dbReference type="CDD" id="cd07402">
    <property type="entry name" value="MPP_GpdQ"/>
    <property type="match status" value="1"/>
</dbReference>
<dbReference type="InterPro" id="IPR042283">
    <property type="entry name" value="GpdQ_catalytic"/>
</dbReference>
<comment type="caution">
    <text evidence="6">The sequence shown here is derived from an EMBL/GenBank/DDBJ whole genome shotgun (WGS) entry which is preliminary data.</text>
</comment>
<keyword evidence="7" id="KW-1185">Reference proteome</keyword>
<organism evidence="6 7">
    <name type="scientific">Sandarakinorhabdus cyanobacteriorum</name>
    <dbReference type="NCBI Taxonomy" id="1981098"/>
    <lineage>
        <taxon>Bacteria</taxon>
        <taxon>Pseudomonadati</taxon>
        <taxon>Pseudomonadota</taxon>
        <taxon>Alphaproteobacteria</taxon>
        <taxon>Sphingomonadales</taxon>
        <taxon>Sphingosinicellaceae</taxon>
        <taxon>Sandarakinorhabdus</taxon>
    </lineage>
</organism>
<reference evidence="6 7" key="1">
    <citation type="submission" date="2017-07" db="EMBL/GenBank/DDBJ databases">
        <title>Sandarakinorhabdus cyanobacteriorum sp. nov., a novel bacterium isolated from cyanobacterial aggregates in a eutrophic lake.</title>
        <authorList>
            <person name="Cai H."/>
        </authorList>
    </citation>
    <scope>NUCLEOTIDE SEQUENCE [LARGE SCALE GENOMIC DNA]</scope>
    <source>
        <strain evidence="6 7">TH057</strain>
    </source>
</reference>
<dbReference type="PANTHER" id="PTHR42988:SF2">
    <property type="entry name" value="CYCLIC NUCLEOTIDE PHOSPHODIESTERASE CBUA0032-RELATED"/>
    <property type="match status" value="1"/>
</dbReference>
<dbReference type="InterPro" id="IPR029052">
    <property type="entry name" value="Metallo-depent_PP-like"/>
</dbReference>
<sequence length="284" mass="31380">MLVAQVTDIHLGFQPDDPAEMNRKRFDEVIATLLAMNPQPALLLATGDLTEHGAIASYQTLKSITDRLPFPVYFALGNHDVRVNFRSVFPEVPVSASGHVQYDFVHGPLRFVVLDTLLEGQHGGALSPEQAQWLDETLARDGRPTVLVLHHPPIETGNGWMTEDLDAPWVQRLADVVRRHPQVIRMITGHLHRAIVTGWHGTTLAVCPSAAPQVAIDFRSIDPEDPDGRDMIVAETPGFAVHWWTGQDLITHYGSGGDHPVLARYNARMQPTVQHIVAERAGGH</sequence>
<name>A0A255YQA3_9SPHN</name>
<dbReference type="Proteomes" id="UP000216991">
    <property type="component" value="Unassembled WGS sequence"/>
</dbReference>
<dbReference type="InterPro" id="IPR046360">
    <property type="entry name" value="T-box_DNA-bd"/>
</dbReference>
<keyword evidence="1" id="KW-0479">Metal-binding</keyword>
<dbReference type="Gene3D" id="3.60.21.40">
    <property type="entry name" value="GpdQ, catalytic alpha/beta sandwich domain"/>
    <property type="match status" value="1"/>
</dbReference>
<feature type="domain" description="T-box" evidence="5">
    <location>
        <begin position="81"/>
        <end position="193"/>
    </location>
</feature>
<evidence type="ECO:0000259" key="5">
    <source>
        <dbReference type="PROSITE" id="PS50252"/>
    </source>
</evidence>
<dbReference type="GO" id="GO:0003700">
    <property type="term" value="F:DNA-binding transcription factor activity"/>
    <property type="evidence" value="ECO:0007669"/>
    <property type="project" value="InterPro"/>
</dbReference>
<keyword evidence="3" id="KW-0408">Iron</keyword>
<dbReference type="PROSITE" id="PS50252">
    <property type="entry name" value="TBOX_3"/>
    <property type="match status" value="1"/>
</dbReference>
<dbReference type="InterPro" id="IPR050884">
    <property type="entry name" value="CNP_phosphodiesterase-III"/>
</dbReference>
<dbReference type="Gene3D" id="3.30.750.180">
    <property type="entry name" value="GpdQ, beta-strand dimerisation domain"/>
    <property type="match status" value="1"/>
</dbReference>
<dbReference type="EMBL" id="NOXT01000098">
    <property type="protein sequence ID" value="OYQ30864.1"/>
    <property type="molecule type" value="Genomic_DNA"/>
</dbReference>
<dbReference type="InterPro" id="IPR026575">
    <property type="entry name" value="GpdQ/CpdA-like"/>
</dbReference>
<proteinExistence type="inferred from homology"/>
<dbReference type="OrthoDB" id="651281at2"/>
<dbReference type="SUPFAM" id="SSF56300">
    <property type="entry name" value="Metallo-dependent phosphatases"/>
    <property type="match status" value="1"/>
</dbReference>
<dbReference type="InterPro" id="IPR004843">
    <property type="entry name" value="Calcineurin-like_PHP"/>
</dbReference>
<dbReference type="GO" id="GO:0004112">
    <property type="term" value="F:cyclic-nucleotide phosphodiesterase activity"/>
    <property type="evidence" value="ECO:0007669"/>
    <property type="project" value="InterPro"/>
</dbReference>
<protein>
    <submittedName>
        <fullName evidence="6">Phosphodiesterase</fullName>
    </submittedName>
</protein>
<dbReference type="PANTHER" id="PTHR42988">
    <property type="entry name" value="PHOSPHOHYDROLASE"/>
    <property type="match status" value="1"/>
</dbReference>
<dbReference type="Pfam" id="PF00149">
    <property type="entry name" value="Metallophos"/>
    <property type="match status" value="1"/>
</dbReference>
<dbReference type="AlphaFoldDB" id="A0A255YQA3"/>
<dbReference type="GO" id="GO:0046872">
    <property type="term" value="F:metal ion binding"/>
    <property type="evidence" value="ECO:0007669"/>
    <property type="project" value="UniProtKB-KW"/>
</dbReference>
<evidence type="ECO:0000313" key="6">
    <source>
        <dbReference type="EMBL" id="OYQ30864.1"/>
    </source>
</evidence>